<proteinExistence type="predicted"/>
<sequence>MAYAPVGGGIAMLFTHTSGEVASPVIVFLHGAGLSGRMWKPQMESLSDSYYCLAPDLPEQGQSLQAGPFKLEDAARQVISLIQERVPARRVHLVGLSLGAAVALAVMRLAPDHVDHAIITGTAPLNAYGKFVIALIPLMKLFNIEKQVDASYKQFGIPDEYRADFREDLLLSTTSEFTRHSIEALIDLNQLLPTDVEIPTLVAVGGKENGVARRGPEHLPAASKTPKVYLFPTSATSGICRPRPLHHHRSQLDRRPPPARHPAIPHIM</sequence>
<accession>A0A402AF32</accession>
<dbReference type="InterPro" id="IPR000073">
    <property type="entry name" value="AB_hydrolase_1"/>
</dbReference>
<protein>
    <submittedName>
        <fullName evidence="3">Alpha/beta hydrolase</fullName>
    </submittedName>
</protein>
<dbReference type="Gene3D" id="3.40.50.1820">
    <property type="entry name" value="alpha/beta hydrolase"/>
    <property type="match status" value="1"/>
</dbReference>
<dbReference type="GO" id="GO:0016787">
    <property type="term" value="F:hydrolase activity"/>
    <property type="evidence" value="ECO:0007669"/>
    <property type="project" value="UniProtKB-KW"/>
</dbReference>
<dbReference type="GO" id="GO:0016020">
    <property type="term" value="C:membrane"/>
    <property type="evidence" value="ECO:0007669"/>
    <property type="project" value="TreeGrafter"/>
</dbReference>
<evidence type="ECO:0000259" key="2">
    <source>
        <dbReference type="Pfam" id="PF12697"/>
    </source>
</evidence>
<evidence type="ECO:0000313" key="4">
    <source>
        <dbReference type="Proteomes" id="UP000287188"/>
    </source>
</evidence>
<evidence type="ECO:0000256" key="1">
    <source>
        <dbReference type="SAM" id="MobiDB-lite"/>
    </source>
</evidence>
<dbReference type="Proteomes" id="UP000287188">
    <property type="component" value="Unassembled WGS sequence"/>
</dbReference>
<feature type="domain" description="AB hydrolase-1" evidence="2">
    <location>
        <begin position="26"/>
        <end position="137"/>
    </location>
</feature>
<dbReference type="InterPro" id="IPR029058">
    <property type="entry name" value="AB_hydrolase_fold"/>
</dbReference>
<keyword evidence="3" id="KW-0378">Hydrolase</keyword>
<comment type="caution">
    <text evidence="3">The sequence shown here is derived from an EMBL/GenBank/DDBJ whole genome shotgun (WGS) entry which is preliminary data.</text>
</comment>
<dbReference type="Pfam" id="PF12697">
    <property type="entry name" value="Abhydrolase_6"/>
    <property type="match status" value="1"/>
</dbReference>
<dbReference type="SUPFAM" id="SSF53474">
    <property type="entry name" value="alpha/beta-Hydrolases"/>
    <property type="match status" value="1"/>
</dbReference>
<dbReference type="InterPro" id="IPR050266">
    <property type="entry name" value="AB_hydrolase_sf"/>
</dbReference>
<dbReference type="EMBL" id="BIFS01000001">
    <property type="protein sequence ID" value="GCE17711.1"/>
    <property type="molecule type" value="Genomic_DNA"/>
</dbReference>
<keyword evidence="4" id="KW-1185">Reference proteome</keyword>
<dbReference type="OrthoDB" id="9808398at2"/>
<name>A0A402AF32_9CHLR</name>
<organism evidence="3 4">
    <name type="scientific">Dictyobacter kobayashii</name>
    <dbReference type="NCBI Taxonomy" id="2014872"/>
    <lineage>
        <taxon>Bacteria</taxon>
        <taxon>Bacillati</taxon>
        <taxon>Chloroflexota</taxon>
        <taxon>Ktedonobacteria</taxon>
        <taxon>Ktedonobacterales</taxon>
        <taxon>Dictyobacteraceae</taxon>
        <taxon>Dictyobacter</taxon>
    </lineage>
</organism>
<dbReference type="PANTHER" id="PTHR43798">
    <property type="entry name" value="MONOACYLGLYCEROL LIPASE"/>
    <property type="match status" value="1"/>
</dbReference>
<dbReference type="AlphaFoldDB" id="A0A402AF32"/>
<feature type="region of interest" description="Disordered" evidence="1">
    <location>
        <begin position="241"/>
        <end position="268"/>
    </location>
</feature>
<evidence type="ECO:0000313" key="3">
    <source>
        <dbReference type="EMBL" id="GCE17711.1"/>
    </source>
</evidence>
<reference evidence="4" key="1">
    <citation type="submission" date="2018-12" db="EMBL/GenBank/DDBJ databases">
        <title>Tengunoibacter tsumagoiensis gen. nov., sp. nov., Dictyobacter kobayashii sp. nov., D. alpinus sp. nov., and D. joshuensis sp. nov. and description of Dictyobacteraceae fam. nov. within the order Ktedonobacterales isolated from Tengu-no-mugimeshi.</title>
        <authorList>
            <person name="Wang C.M."/>
            <person name="Zheng Y."/>
            <person name="Sakai Y."/>
            <person name="Toyoda A."/>
            <person name="Minakuchi Y."/>
            <person name="Abe K."/>
            <person name="Yokota A."/>
            <person name="Yabe S."/>
        </authorList>
    </citation>
    <scope>NUCLEOTIDE SEQUENCE [LARGE SCALE GENOMIC DNA]</scope>
    <source>
        <strain evidence="4">Uno11</strain>
    </source>
</reference>
<dbReference type="RefSeq" id="WP_126549354.1">
    <property type="nucleotide sequence ID" value="NZ_BIFS01000001.1"/>
</dbReference>
<dbReference type="PANTHER" id="PTHR43798:SF33">
    <property type="entry name" value="HYDROLASE, PUTATIVE (AFU_ORTHOLOGUE AFUA_2G14860)-RELATED"/>
    <property type="match status" value="1"/>
</dbReference>
<gene>
    <name evidence="3" type="ORF">KDK_15110</name>
</gene>